<protein>
    <recommendedName>
        <fullName evidence="6">nicotinamidase</fullName>
        <ecNumber evidence="6">3.5.1.19</ecNumber>
    </recommendedName>
    <alternativeName>
        <fullName evidence="7">Nicotinamide deamidase</fullName>
    </alternativeName>
</protein>
<sequence length="230" mass="25275">MAEPAIKRALLVVDMQEDFCPPNGSLQVPNGRSIIPLINRLLGSSKFALKIATKDWHPPSHVSFAANHPGRVPFSDSVTITNPRNPLEKYTTTLWPVHCVQETPGAALVSELDTSLLDKIIEKGTDPRVEMYSAFYDPFSPPHVSDSGLTQTLREAKITHVYVVGLAGDYCVRSTAADAHAQGFETVVIDQGTKAVYPGDEWEKCKKDMAKEGVKVVSVDSQEVRVLFEQ</sequence>
<dbReference type="Gene3D" id="3.40.50.850">
    <property type="entry name" value="Isochorismatase-like"/>
    <property type="match status" value="1"/>
</dbReference>
<comment type="caution">
    <text evidence="9">The sequence shown here is derived from an EMBL/GenBank/DDBJ whole genome shotgun (WGS) entry which is preliminary data.</text>
</comment>
<keyword evidence="10" id="KW-1185">Reference proteome</keyword>
<dbReference type="CDD" id="cd01011">
    <property type="entry name" value="nicotinamidase"/>
    <property type="match status" value="1"/>
</dbReference>
<evidence type="ECO:0000256" key="2">
    <source>
        <dbReference type="ARBA" id="ARBA00022642"/>
    </source>
</evidence>
<dbReference type="EMBL" id="JAUEDM010000001">
    <property type="protein sequence ID" value="KAK3330004.1"/>
    <property type="molecule type" value="Genomic_DNA"/>
</dbReference>
<dbReference type="GO" id="GO:0019363">
    <property type="term" value="P:pyridine nucleotide biosynthetic process"/>
    <property type="evidence" value="ECO:0007669"/>
    <property type="project" value="UniProtKB-KW"/>
</dbReference>
<name>A0AAE0MGD1_9PEZI</name>
<dbReference type="Pfam" id="PF00857">
    <property type="entry name" value="Isochorismatase"/>
    <property type="match status" value="1"/>
</dbReference>
<comment type="pathway">
    <text evidence="5">Cofactor biosynthesis; nicotinate biosynthesis; nicotinate from nicotinamide: step 1/1.</text>
</comment>
<evidence type="ECO:0000256" key="7">
    <source>
        <dbReference type="ARBA" id="ARBA00043224"/>
    </source>
</evidence>
<dbReference type="EC" id="3.5.1.19" evidence="6"/>
<comment type="similarity">
    <text evidence="1">Belongs to the isochorismatase family.</text>
</comment>
<evidence type="ECO:0000256" key="3">
    <source>
        <dbReference type="ARBA" id="ARBA00022723"/>
    </source>
</evidence>
<keyword evidence="4" id="KW-0378">Hydrolase</keyword>
<dbReference type="Proteomes" id="UP001283341">
    <property type="component" value="Unassembled WGS sequence"/>
</dbReference>
<evidence type="ECO:0000256" key="1">
    <source>
        <dbReference type="ARBA" id="ARBA00006336"/>
    </source>
</evidence>
<organism evidence="9 10">
    <name type="scientific">Apodospora peruviana</name>
    <dbReference type="NCBI Taxonomy" id="516989"/>
    <lineage>
        <taxon>Eukaryota</taxon>
        <taxon>Fungi</taxon>
        <taxon>Dikarya</taxon>
        <taxon>Ascomycota</taxon>
        <taxon>Pezizomycotina</taxon>
        <taxon>Sordariomycetes</taxon>
        <taxon>Sordariomycetidae</taxon>
        <taxon>Sordariales</taxon>
        <taxon>Lasiosphaeriaceae</taxon>
        <taxon>Apodospora</taxon>
    </lineage>
</organism>
<reference evidence="9" key="2">
    <citation type="submission" date="2023-06" db="EMBL/GenBank/DDBJ databases">
        <authorList>
            <consortium name="Lawrence Berkeley National Laboratory"/>
            <person name="Haridas S."/>
            <person name="Hensen N."/>
            <person name="Bonometti L."/>
            <person name="Westerberg I."/>
            <person name="Brannstrom I.O."/>
            <person name="Guillou S."/>
            <person name="Cros-Aarteil S."/>
            <person name="Calhoun S."/>
            <person name="Kuo A."/>
            <person name="Mondo S."/>
            <person name="Pangilinan J."/>
            <person name="Riley R."/>
            <person name="Labutti K."/>
            <person name="Andreopoulos B."/>
            <person name="Lipzen A."/>
            <person name="Chen C."/>
            <person name="Yanf M."/>
            <person name="Daum C."/>
            <person name="Ng V."/>
            <person name="Clum A."/>
            <person name="Steindorff A."/>
            <person name="Ohm R."/>
            <person name="Martin F."/>
            <person name="Silar P."/>
            <person name="Natvig D."/>
            <person name="Lalanne C."/>
            <person name="Gautier V."/>
            <person name="Ament-Velasquez S.L."/>
            <person name="Kruys A."/>
            <person name="Hutchinson M.I."/>
            <person name="Powell A.J."/>
            <person name="Barry K."/>
            <person name="Miller A.N."/>
            <person name="Grigoriev I.V."/>
            <person name="Debuchy R."/>
            <person name="Gladieux P."/>
            <person name="Thoren M.H."/>
            <person name="Johannesson H."/>
        </authorList>
    </citation>
    <scope>NUCLEOTIDE SEQUENCE</scope>
    <source>
        <strain evidence="9">CBS 118394</strain>
    </source>
</reference>
<evidence type="ECO:0000256" key="6">
    <source>
        <dbReference type="ARBA" id="ARBA00039017"/>
    </source>
</evidence>
<accession>A0AAE0MGD1</accession>
<dbReference type="GO" id="GO:0008936">
    <property type="term" value="F:nicotinamidase activity"/>
    <property type="evidence" value="ECO:0007669"/>
    <property type="project" value="UniProtKB-EC"/>
</dbReference>
<dbReference type="PANTHER" id="PTHR11080">
    <property type="entry name" value="PYRAZINAMIDASE/NICOTINAMIDASE"/>
    <property type="match status" value="1"/>
</dbReference>
<evidence type="ECO:0000259" key="8">
    <source>
        <dbReference type="Pfam" id="PF00857"/>
    </source>
</evidence>
<dbReference type="PANTHER" id="PTHR11080:SF2">
    <property type="entry name" value="LD05707P"/>
    <property type="match status" value="1"/>
</dbReference>
<evidence type="ECO:0000313" key="9">
    <source>
        <dbReference type="EMBL" id="KAK3330004.1"/>
    </source>
</evidence>
<dbReference type="InterPro" id="IPR000868">
    <property type="entry name" value="Isochorismatase-like_dom"/>
</dbReference>
<feature type="domain" description="Isochorismatase-like" evidence="8">
    <location>
        <begin position="9"/>
        <end position="220"/>
    </location>
</feature>
<dbReference type="GO" id="GO:0046872">
    <property type="term" value="F:metal ion binding"/>
    <property type="evidence" value="ECO:0007669"/>
    <property type="project" value="UniProtKB-KW"/>
</dbReference>
<keyword evidence="3" id="KW-0479">Metal-binding</keyword>
<evidence type="ECO:0000313" key="10">
    <source>
        <dbReference type="Proteomes" id="UP001283341"/>
    </source>
</evidence>
<dbReference type="InterPro" id="IPR036380">
    <property type="entry name" value="Isochorismatase-like_sf"/>
</dbReference>
<dbReference type="SUPFAM" id="SSF52499">
    <property type="entry name" value="Isochorismatase-like hydrolases"/>
    <property type="match status" value="1"/>
</dbReference>
<gene>
    <name evidence="9" type="ORF">B0H66DRAFT_597560</name>
</gene>
<proteinExistence type="inferred from homology"/>
<reference evidence="9" key="1">
    <citation type="journal article" date="2023" name="Mol. Phylogenet. Evol.">
        <title>Genome-scale phylogeny and comparative genomics of the fungal order Sordariales.</title>
        <authorList>
            <person name="Hensen N."/>
            <person name="Bonometti L."/>
            <person name="Westerberg I."/>
            <person name="Brannstrom I.O."/>
            <person name="Guillou S."/>
            <person name="Cros-Aarteil S."/>
            <person name="Calhoun S."/>
            <person name="Haridas S."/>
            <person name="Kuo A."/>
            <person name="Mondo S."/>
            <person name="Pangilinan J."/>
            <person name="Riley R."/>
            <person name="LaButti K."/>
            <person name="Andreopoulos B."/>
            <person name="Lipzen A."/>
            <person name="Chen C."/>
            <person name="Yan M."/>
            <person name="Daum C."/>
            <person name="Ng V."/>
            <person name="Clum A."/>
            <person name="Steindorff A."/>
            <person name="Ohm R.A."/>
            <person name="Martin F."/>
            <person name="Silar P."/>
            <person name="Natvig D.O."/>
            <person name="Lalanne C."/>
            <person name="Gautier V."/>
            <person name="Ament-Velasquez S.L."/>
            <person name="Kruys A."/>
            <person name="Hutchinson M.I."/>
            <person name="Powell A.J."/>
            <person name="Barry K."/>
            <person name="Miller A.N."/>
            <person name="Grigoriev I.V."/>
            <person name="Debuchy R."/>
            <person name="Gladieux P."/>
            <person name="Hiltunen Thoren M."/>
            <person name="Johannesson H."/>
        </authorList>
    </citation>
    <scope>NUCLEOTIDE SEQUENCE</scope>
    <source>
        <strain evidence="9">CBS 118394</strain>
    </source>
</reference>
<dbReference type="InterPro" id="IPR052347">
    <property type="entry name" value="Isochorismatase_Nicotinamidase"/>
</dbReference>
<evidence type="ECO:0000256" key="5">
    <source>
        <dbReference type="ARBA" id="ARBA00037900"/>
    </source>
</evidence>
<keyword evidence="2" id="KW-0662">Pyridine nucleotide biosynthesis</keyword>
<dbReference type="AlphaFoldDB" id="A0AAE0MGD1"/>
<evidence type="ECO:0000256" key="4">
    <source>
        <dbReference type="ARBA" id="ARBA00022801"/>
    </source>
</evidence>